<proteinExistence type="predicted"/>
<organism evidence="1 2">
    <name type="scientific">Eruca vesicaria subsp. sativa</name>
    <name type="common">Garden rocket</name>
    <name type="synonym">Eruca sativa</name>
    <dbReference type="NCBI Taxonomy" id="29727"/>
    <lineage>
        <taxon>Eukaryota</taxon>
        <taxon>Viridiplantae</taxon>
        <taxon>Streptophyta</taxon>
        <taxon>Embryophyta</taxon>
        <taxon>Tracheophyta</taxon>
        <taxon>Spermatophyta</taxon>
        <taxon>Magnoliopsida</taxon>
        <taxon>eudicotyledons</taxon>
        <taxon>Gunneridae</taxon>
        <taxon>Pentapetalae</taxon>
        <taxon>rosids</taxon>
        <taxon>malvids</taxon>
        <taxon>Brassicales</taxon>
        <taxon>Brassicaceae</taxon>
        <taxon>Brassiceae</taxon>
        <taxon>Eruca</taxon>
    </lineage>
</organism>
<evidence type="ECO:0000313" key="1">
    <source>
        <dbReference type="EMBL" id="CAH8362005.1"/>
    </source>
</evidence>
<keyword evidence="2" id="KW-1185">Reference proteome</keyword>
<comment type="caution">
    <text evidence="1">The sequence shown here is derived from an EMBL/GenBank/DDBJ whole genome shotgun (WGS) entry which is preliminary data.</text>
</comment>
<reference evidence="1 2" key="1">
    <citation type="submission" date="2022-03" db="EMBL/GenBank/DDBJ databases">
        <authorList>
            <person name="Macdonald S."/>
            <person name="Ahmed S."/>
            <person name="Newling K."/>
        </authorList>
    </citation>
    <scope>NUCLEOTIDE SEQUENCE [LARGE SCALE GENOMIC DNA]</scope>
</reference>
<accession>A0ABC8KRY8</accession>
<evidence type="ECO:0000313" key="2">
    <source>
        <dbReference type="Proteomes" id="UP001642260"/>
    </source>
</evidence>
<dbReference type="EMBL" id="CAKOAT010321821">
    <property type="protein sequence ID" value="CAH8362005.1"/>
    <property type="molecule type" value="Genomic_DNA"/>
</dbReference>
<name>A0ABC8KRY8_ERUVS</name>
<gene>
    <name evidence="1" type="ORF">ERUC_LOCUS27761</name>
</gene>
<dbReference type="Proteomes" id="UP001642260">
    <property type="component" value="Unassembled WGS sequence"/>
</dbReference>
<sequence length="74" mass="8495">MFVVKRPEKIVKEVESIVVSQHFSSIDHEEEVPTHKHQSHHVCAFMLSTRLVGARFDQSDKSCQHGEQATDSFM</sequence>
<dbReference type="AlphaFoldDB" id="A0ABC8KRY8"/>
<protein>
    <submittedName>
        <fullName evidence="1">Uncharacterized protein</fullName>
    </submittedName>
</protein>